<dbReference type="STRING" id="296587.C1FII7"/>
<dbReference type="PANTHER" id="PTHR28520:SF2">
    <property type="entry name" value="MITOTIC-SPINDLE ORGANIZING PROTEIN 1"/>
    <property type="match status" value="1"/>
</dbReference>
<keyword evidence="3" id="KW-0963">Cytoplasm</keyword>
<dbReference type="EMBL" id="CP001577">
    <property type="protein sequence ID" value="ACO70175.1"/>
    <property type="molecule type" value="Genomic_DNA"/>
</dbReference>
<dbReference type="GO" id="GO:0090307">
    <property type="term" value="P:mitotic spindle assembly"/>
    <property type="evidence" value="ECO:0007669"/>
    <property type="project" value="TreeGrafter"/>
</dbReference>
<proteinExistence type="inferred from homology"/>
<evidence type="ECO:0008006" key="7">
    <source>
        <dbReference type="Google" id="ProtNLM"/>
    </source>
</evidence>
<keyword evidence="4" id="KW-0206">Cytoskeleton</keyword>
<evidence type="ECO:0000256" key="4">
    <source>
        <dbReference type="ARBA" id="ARBA00023212"/>
    </source>
</evidence>
<reference evidence="5 6" key="1">
    <citation type="journal article" date="2009" name="Science">
        <title>Green evolution and dynamic adaptations revealed by genomes of the marine picoeukaryotes Micromonas.</title>
        <authorList>
            <person name="Worden A.Z."/>
            <person name="Lee J.H."/>
            <person name="Mock T."/>
            <person name="Rouze P."/>
            <person name="Simmons M.P."/>
            <person name="Aerts A.L."/>
            <person name="Allen A.E."/>
            <person name="Cuvelier M.L."/>
            <person name="Derelle E."/>
            <person name="Everett M.V."/>
            <person name="Foulon E."/>
            <person name="Grimwood J."/>
            <person name="Gundlach H."/>
            <person name="Henrissat B."/>
            <person name="Napoli C."/>
            <person name="McDonald S.M."/>
            <person name="Parker M.S."/>
            <person name="Rombauts S."/>
            <person name="Salamov A."/>
            <person name="Von Dassow P."/>
            <person name="Badger J.H."/>
            <person name="Coutinho P.M."/>
            <person name="Demir E."/>
            <person name="Dubchak I."/>
            <person name="Gentemann C."/>
            <person name="Eikrem W."/>
            <person name="Gready J.E."/>
            <person name="John U."/>
            <person name="Lanier W."/>
            <person name="Lindquist E.A."/>
            <person name="Lucas S."/>
            <person name="Mayer K.F."/>
            <person name="Moreau H."/>
            <person name="Not F."/>
            <person name="Otillar R."/>
            <person name="Panaud O."/>
            <person name="Pangilinan J."/>
            <person name="Paulsen I."/>
            <person name="Piegu B."/>
            <person name="Poliakov A."/>
            <person name="Robbens S."/>
            <person name="Schmutz J."/>
            <person name="Toulza E."/>
            <person name="Wyss T."/>
            <person name="Zelensky A."/>
            <person name="Zhou K."/>
            <person name="Armbrust E.V."/>
            <person name="Bhattacharya D."/>
            <person name="Goodenough U.W."/>
            <person name="Van de Peer Y."/>
            <person name="Grigoriev I.V."/>
        </authorList>
    </citation>
    <scope>NUCLEOTIDE SEQUENCE [LARGE SCALE GENOMIC DNA]</scope>
    <source>
        <strain evidence="6">RCC299 / NOUM17</strain>
    </source>
</reference>
<dbReference type="InParanoid" id="C1FII7"/>
<dbReference type="OMA" id="LSICVGM"/>
<dbReference type="eggNOG" id="ENOG502S6UI">
    <property type="taxonomic scope" value="Eukaryota"/>
</dbReference>
<dbReference type="GO" id="GO:0005819">
    <property type="term" value="C:spindle"/>
    <property type="evidence" value="ECO:0007669"/>
    <property type="project" value="TreeGrafter"/>
</dbReference>
<dbReference type="GO" id="GO:0031021">
    <property type="term" value="C:interphase microtubule organizing center"/>
    <property type="evidence" value="ECO:0007669"/>
    <property type="project" value="TreeGrafter"/>
</dbReference>
<evidence type="ECO:0000256" key="2">
    <source>
        <dbReference type="ARBA" id="ARBA00011015"/>
    </source>
</evidence>
<dbReference type="FunCoup" id="C1FII7">
    <property type="interactions" value="1092"/>
</dbReference>
<keyword evidence="6" id="KW-1185">Reference proteome</keyword>
<evidence type="ECO:0000256" key="3">
    <source>
        <dbReference type="ARBA" id="ARBA00022490"/>
    </source>
</evidence>
<gene>
    <name evidence="5" type="ORF">MICPUN_86820</name>
</gene>
<evidence type="ECO:0000256" key="1">
    <source>
        <dbReference type="ARBA" id="ARBA00004267"/>
    </source>
</evidence>
<dbReference type="RefSeq" id="XP_002508917.1">
    <property type="nucleotide sequence ID" value="XM_002508871.1"/>
</dbReference>
<protein>
    <recommendedName>
        <fullName evidence="7">Mitotic-spindle organizing protein 1</fullName>
    </recommendedName>
</protein>
<dbReference type="GO" id="GO:0051415">
    <property type="term" value="P:microtubule nucleation by interphase microtubule organizing center"/>
    <property type="evidence" value="ECO:0007669"/>
    <property type="project" value="TreeGrafter"/>
</dbReference>
<dbReference type="Pfam" id="PF12554">
    <property type="entry name" value="MOZART1"/>
    <property type="match status" value="1"/>
</dbReference>
<dbReference type="InterPro" id="IPR022214">
    <property type="entry name" value="MZT1"/>
</dbReference>
<organism evidence="5 6">
    <name type="scientific">Micromonas commoda (strain RCC299 / NOUM17 / CCMP2709)</name>
    <name type="common">Picoplanktonic green alga</name>
    <dbReference type="NCBI Taxonomy" id="296587"/>
    <lineage>
        <taxon>Eukaryota</taxon>
        <taxon>Viridiplantae</taxon>
        <taxon>Chlorophyta</taxon>
        <taxon>Mamiellophyceae</taxon>
        <taxon>Mamiellales</taxon>
        <taxon>Mamiellaceae</taxon>
        <taxon>Micromonas</taxon>
    </lineage>
</organism>
<dbReference type="PANTHER" id="PTHR28520">
    <property type="entry name" value="MITOTIC-SPINDLE ORGANIZING PROTEIN 1"/>
    <property type="match status" value="1"/>
</dbReference>
<dbReference type="GeneID" id="8248062"/>
<name>C1FII7_MICCC</name>
<comment type="similarity">
    <text evidence="2">Belongs to the MOZART1 family.</text>
</comment>
<sequence length="68" mass="7251">TTMDNVAVYQAKETLDIAHEISKLLDCGLDKESLAILIALCENGVNPEALAAVVKELRREAAALQADA</sequence>
<evidence type="ECO:0000313" key="5">
    <source>
        <dbReference type="EMBL" id="ACO70175.1"/>
    </source>
</evidence>
<dbReference type="OrthoDB" id="48571at2759"/>
<dbReference type="GO" id="GO:0000931">
    <property type="term" value="C:gamma-tubulin ring complex"/>
    <property type="evidence" value="ECO:0007669"/>
    <property type="project" value="InterPro"/>
</dbReference>
<evidence type="ECO:0000313" key="6">
    <source>
        <dbReference type="Proteomes" id="UP000002009"/>
    </source>
</evidence>
<comment type="subcellular location">
    <subcellularLocation>
        <location evidence="1">Cytoplasm</location>
        <location evidence="1">Cytoskeleton</location>
        <location evidence="1">Microtubule organizing center</location>
    </subcellularLocation>
</comment>
<dbReference type="KEGG" id="mis:MICPUN_86820"/>
<dbReference type="GO" id="GO:0033566">
    <property type="term" value="P:gamma-tubulin complex localization"/>
    <property type="evidence" value="ECO:0007669"/>
    <property type="project" value="InterPro"/>
</dbReference>
<accession>C1FII7</accession>
<feature type="non-terminal residue" evidence="5">
    <location>
        <position position="1"/>
    </location>
</feature>
<dbReference type="Proteomes" id="UP000002009">
    <property type="component" value="Chromosome 12"/>
</dbReference>
<dbReference type="AlphaFoldDB" id="C1FII7"/>